<sequence>MSINIIAELKTKDGRSEDLIALLRKLLPSSLQHGGAEEISIRQDQDDPNYIISVQRWESRDAYLAYFAWRTGEGVAAQIGELLKEPQRIRFFNEVLYGVPSAGDAATI</sequence>
<dbReference type="AlphaFoldDB" id="A0A5B0H3N9"/>
<accession>A0A5B0H3N9</accession>
<evidence type="ECO:0000313" key="3">
    <source>
        <dbReference type="Proteomes" id="UP000325273"/>
    </source>
</evidence>
<organism evidence="2 3">
    <name type="scientific">Paraburkholderia panacisoli</name>
    <dbReference type="NCBI Taxonomy" id="2603818"/>
    <lineage>
        <taxon>Bacteria</taxon>
        <taxon>Pseudomonadati</taxon>
        <taxon>Pseudomonadota</taxon>
        <taxon>Betaproteobacteria</taxon>
        <taxon>Burkholderiales</taxon>
        <taxon>Burkholderiaceae</taxon>
        <taxon>Paraburkholderia</taxon>
    </lineage>
</organism>
<dbReference type="SUPFAM" id="SSF54909">
    <property type="entry name" value="Dimeric alpha+beta barrel"/>
    <property type="match status" value="1"/>
</dbReference>
<gene>
    <name evidence="2" type="ORF">FVF58_20585</name>
</gene>
<dbReference type="InterPro" id="IPR007138">
    <property type="entry name" value="ABM_dom"/>
</dbReference>
<dbReference type="Proteomes" id="UP000325273">
    <property type="component" value="Unassembled WGS sequence"/>
</dbReference>
<dbReference type="Gene3D" id="3.30.70.100">
    <property type="match status" value="1"/>
</dbReference>
<proteinExistence type="predicted"/>
<dbReference type="EMBL" id="VTUZ01000013">
    <property type="protein sequence ID" value="KAA1009702.1"/>
    <property type="molecule type" value="Genomic_DNA"/>
</dbReference>
<dbReference type="RefSeq" id="WP_149671706.1">
    <property type="nucleotide sequence ID" value="NZ_VTUZ01000013.1"/>
</dbReference>
<evidence type="ECO:0000313" key="2">
    <source>
        <dbReference type="EMBL" id="KAA1009702.1"/>
    </source>
</evidence>
<name>A0A5B0H3N9_9BURK</name>
<dbReference type="InterPro" id="IPR011008">
    <property type="entry name" value="Dimeric_a/b-barrel"/>
</dbReference>
<evidence type="ECO:0000259" key="1">
    <source>
        <dbReference type="Pfam" id="PF03992"/>
    </source>
</evidence>
<feature type="domain" description="ABM" evidence="1">
    <location>
        <begin position="3"/>
        <end position="67"/>
    </location>
</feature>
<comment type="caution">
    <text evidence="2">The sequence shown here is derived from an EMBL/GenBank/DDBJ whole genome shotgun (WGS) entry which is preliminary data.</text>
</comment>
<dbReference type="Pfam" id="PF03992">
    <property type="entry name" value="ABM"/>
    <property type="match status" value="1"/>
</dbReference>
<protein>
    <recommendedName>
        <fullName evidence="1">ABM domain-containing protein</fullName>
    </recommendedName>
</protein>
<reference evidence="2 3" key="1">
    <citation type="submission" date="2019-08" db="EMBL/GenBank/DDBJ databases">
        <title>Paraburkholderia sp. DCY113.</title>
        <authorList>
            <person name="Kang J."/>
        </authorList>
    </citation>
    <scope>NUCLEOTIDE SEQUENCE [LARGE SCALE GENOMIC DNA]</scope>
    <source>
        <strain evidence="2 3">DCY113</strain>
    </source>
</reference>
<keyword evidence="3" id="KW-1185">Reference proteome</keyword>